<keyword evidence="2" id="KW-1185">Reference proteome</keyword>
<accession>A0ACA9S3S3</accession>
<feature type="non-terminal residue" evidence="1">
    <location>
        <position position="49"/>
    </location>
</feature>
<evidence type="ECO:0000313" key="2">
    <source>
        <dbReference type="Proteomes" id="UP000789920"/>
    </source>
</evidence>
<reference evidence="1" key="1">
    <citation type="submission" date="2021-06" db="EMBL/GenBank/DDBJ databases">
        <authorList>
            <person name="Kallberg Y."/>
            <person name="Tangrot J."/>
            <person name="Rosling A."/>
        </authorList>
    </citation>
    <scope>NUCLEOTIDE SEQUENCE</scope>
    <source>
        <strain evidence="1">MA461A</strain>
    </source>
</reference>
<proteinExistence type="predicted"/>
<sequence length="49" mass="6122">MYNIQPPFSTMRWTPFRNSEEYNKNDEIRAIDYLQFTKVIDYDPIFERQ</sequence>
<name>A0ACA9S3S3_9GLOM</name>
<evidence type="ECO:0000313" key="1">
    <source>
        <dbReference type="EMBL" id="CAG8825623.1"/>
    </source>
</evidence>
<dbReference type="EMBL" id="CAJVQC010090830">
    <property type="protein sequence ID" value="CAG8825623.1"/>
    <property type="molecule type" value="Genomic_DNA"/>
</dbReference>
<organism evidence="1 2">
    <name type="scientific">Racocetra persica</name>
    <dbReference type="NCBI Taxonomy" id="160502"/>
    <lineage>
        <taxon>Eukaryota</taxon>
        <taxon>Fungi</taxon>
        <taxon>Fungi incertae sedis</taxon>
        <taxon>Mucoromycota</taxon>
        <taxon>Glomeromycotina</taxon>
        <taxon>Glomeromycetes</taxon>
        <taxon>Diversisporales</taxon>
        <taxon>Gigasporaceae</taxon>
        <taxon>Racocetra</taxon>
    </lineage>
</organism>
<dbReference type="Proteomes" id="UP000789920">
    <property type="component" value="Unassembled WGS sequence"/>
</dbReference>
<comment type="caution">
    <text evidence="1">The sequence shown here is derived from an EMBL/GenBank/DDBJ whole genome shotgun (WGS) entry which is preliminary data.</text>
</comment>
<gene>
    <name evidence="1" type="ORF">RPERSI_LOCUS26536</name>
</gene>
<protein>
    <submittedName>
        <fullName evidence="1">37014_t:CDS:1</fullName>
    </submittedName>
</protein>